<reference evidence="2 3" key="1">
    <citation type="journal article" date="2014" name="Genome Biol. Evol.">
        <title>The genome of the myxosporean Thelohanellus kitauei shows adaptations to nutrient acquisition within its fish host.</title>
        <authorList>
            <person name="Yang Y."/>
            <person name="Xiong J."/>
            <person name="Zhou Z."/>
            <person name="Huo F."/>
            <person name="Miao W."/>
            <person name="Ran C."/>
            <person name="Liu Y."/>
            <person name="Zhang J."/>
            <person name="Feng J."/>
            <person name="Wang M."/>
            <person name="Wang M."/>
            <person name="Wang L."/>
            <person name="Yao B."/>
        </authorList>
    </citation>
    <scope>NUCLEOTIDE SEQUENCE [LARGE SCALE GENOMIC DNA]</scope>
    <source>
        <strain evidence="2">Wuqing</strain>
    </source>
</reference>
<evidence type="ECO:0000256" key="1">
    <source>
        <dbReference type="SAM" id="MobiDB-lite"/>
    </source>
</evidence>
<evidence type="ECO:0000313" key="3">
    <source>
        <dbReference type="Proteomes" id="UP000031668"/>
    </source>
</evidence>
<organism evidence="2 3">
    <name type="scientific">Thelohanellus kitauei</name>
    <name type="common">Myxosporean</name>
    <dbReference type="NCBI Taxonomy" id="669202"/>
    <lineage>
        <taxon>Eukaryota</taxon>
        <taxon>Metazoa</taxon>
        <taxon>Cnidaria</taxon>
        <taxon>Myxozoa</taxon>
        <taxon>Myxosporea</taxon>
        <taxon>Bivalvulida</taxon>
        <taxon>Platysporina</taxon>
        <taxon>Myxobolidae</taxon>
        <taxon>Thelohanellus</taxon>
    </lineage>
</organism>
<accession>A0A0C2IFR2</accession>
<protein>
    <submittedName>
        <fullName evidence="2">Uncharacterized protein</fullName>
    </submittedName>
</protein>
<sequence length="162" mass="17672">MSGRLAVSAINPAAMTKASVCEQHRNYDRRQDQCGSVIGKQCSNSSPKQDYPAKQKAATSVTPAGDVQCGPFKEAGLIEQQADDDDRNKCRCRVPDDIPDNGNISASQYSGLRVARSPVSTSVKIYSPPKASQTPLYMIIRRCRLIYPAIYTNPPAYTARTS</sequence>
<feature type="region of interest" description="Disordered" evidence="1">
    <location>
        <begin position="38"/>
        <end position="62"/>
    </location>
</feature>
<name>A0A0C2IFR2_THEKT</name>
<gene>
    <name evidence="2" type="ORF">RF11_02176</name>
</gene>
<dbReference type="Proteomes" id="UP000031668">
    <property type="component" value="Unassembled WGS sequence"/>
</dbReference>
<proteinExistence type="predicted"/>
<dbReference type="EMBL" id="JWZT01004429">
    <property type="protein sequence ID" value="KII64139.1"/>
    <property type="molecule type" value="Genomic_DNA"/>
</dbReference>
<keyword evidence="3" id="KW-1185">Reference proteome</keyword>
<dbReference type="OrthoDB" id="10667754at2759"/>
<evidence type="ECO:0000313" key="2">
    <source>
        <dbReference type="EMBL" id="KII64139.1"/>
    </source>
</evidence>
<dbReference type="AlphaFoldDB" id="A0A0C2IFR2"/>
<comment type="caution">
    <text evidence="2">The sequence shown here is derived from an EMBL/GenBank/DDBJ whole genome shotgun (WGS) entry which is preliminary data.</text>
</comment>